<dbReference type="InterPro" id="IPR044742">
    <property type="entry name" value="DEAD/DEAH_RhlB"/>
</dbReference>
<keyword evidence="11" id="KW-1185">Reference proteome</keyword>
<sequence>MTFKSLNLCSELIDALPKTLQQPTEIQTKTIPAIMQKRDLLALAQTGSGKTLAFGLGGLQNLDSNVEAVQSLVVVPTRELANQVTSSLEPFARAVSIRISTFIGGMSEESVKDTLNSRPQMIVATPGRLVSLIEQGSLSLSQCQTFVLDEADRLLDMGFWPDVQTIKKSLPAKHQTLLFSATLPTELEQQADALLFKPLKVSVHQKNSVAENIQETLYLVNKGSKPQALISLLQQHTNTQALVFIGAKDNADALTKKLKKAKLNVEALHGNRTQEERSQILDDFKHGKIETLVATDVMARGIHIDSLPLVINFELPMHSASYVHRVGRTARAGANGHAISLVSHSEMDALNAIRQLTERTLPVQSLEGFPVTDKPAAEGTQRKRPPKDKQANRRTAKKKSIKQFKSKSSR</sequence>
<dbReference type="PROSITE" id="PS51194">
    <property type="entry name" value="HELICASE_CTER"/>
    <property type="match status" value="1"/>
</dbReference>
<dbReference type="InterPro" id="IPR011545">
    <property type="entry name" value="DEAD/DEAH_box_helicase_dom"/>
</dbReference>
<dbReference type="PANTHER" id="PTHR47959">
    <property type="entry name" value="ATP-DEPENDENT RNA HELICASE RHLE-RELATED"/>
    <property type="match status" value="1"/>
</dbReference>
<comment type="similarity">
    <text evidence="5 6">Belongs to the DEAD box helicase family.</text>
</comment>
<gene>
    <name evidence="10" type="ORF">VFDL14_02865</name>
</gene>
<keyword evidence="1 6" id="KW-0547">Nucleotide-binding</keyword>
<dbReference type="PROSITE" id="PS51192">
    <property type="entry name" value="HELICASE_ATP_BIND_1"/>
    <property type="match status" value="1"/>
</dbReference>
<feature type="domain" description="Helicase ATP-binding" evidence="8">
    <location>
        <begin position="31"/>
        <end position="201"/>
    </location>
</feature>
<keyword evidence="2 6" id="KW-0378">Hydrolase</keyword>
<evidence type="ECO:0000256" key="5">
    <source>
        <dbReference type="ARBA" id="ARBA00038437"/>
    </source>
</evidence>
<evidence type="ECO:0000259" key="8">
    <source>
        <dbReference type="PROSITE" id="PS51192"/>
    </source>
</evidence>
<comment type="caution">
    <text evidence="10">The sequence shown here is derived from an EMBL/GenBank/DDBJ whole genome shotgun (WGS) entry which is preliminary data.</text>
</comment>
<evidence type="ECO:0000256" key="4">
    <source>
        <dbReference type="ARBA" id="ARBA00022840"/>
    </source>
</evidence>
<dbReference type="Proteomes" id="UP000027219">
    <property type="component" value="Unassembled WGS sequence"/>
</dbReference>
<dbReference type="InterPro" id="IPR050079">
    <property type="entry name" value="DEAD_box_RNA_helicase"/>
</dbReference>
<name>A0A066ULJ1_9VIBR</name>
<evidence type="ECO:0000259" key="9">
    <source>
        <dbReference type="PROSITE" id="PS51194"/>
    </source>
</evidence>
<reference evidence="10 11" key="1">
    <citation type="submission" date="2014-02" db="EMBL/GenBank/DDBJ databases">
        <title>Vibrio fortis Dalian14 Genome Sequencing.</title>
        <authorList>
            <person name="Wang Y."/>
            <person name="Song L."/>
            <person name="Liu G."/>
            <person name="Ding J."/>
        </authorList>
    </citation>
    <scope>NUCLEOTIDE SEQUENCE [LARGE SCALE GENOMIC DNA]</scope>
    <source>
        <strain evidence="10 11">Dalian14</strain>
    </source>
</reference>
<proteinExistence type="inferred from homology"/>
<dbReference type="CDD" id="cd18787">
    <property type="entry name" value="SF2_C_DEAD"/>
    <property type="match status" value="1"/>
</dbReference>
<dbReference type="SMART" id="SM00487">
    <property type="entry name" value="DEXDc"/>
    <property type="match status" value="1"/>
</dbReference>
<keyword evidence="3 6" id="KW-0347">Helicase</keyword>
<evidence type="ECO:0000256" key="3">
    <source>
        <dbReference type="ARBA" id="ARBA00022806"/>
    </source>
</evidence>
<evidence type="ECO:0000313" key="11">
    <source>
        <dbReference type="Proteomes" id="UP000027219"/>
    </source>
</evidence>
<dbReference type="Pfam" id="PF00271">
    <property type="entry name" value="Helicase_C"/>
    <property type="match status" value="1"/>
</dbReference>
<evidence type="ECO:0000256" key="2">
    <source>
        <dbReference type="ARBA" id="ARBA00022801"/>
    </source>
</evidence>
<dbReference type="GO" id="GO:0005829">
    <property type="term" value="C:cytosol"/>
    <property type="evidence" value="ECO:0007669"/>
    <property type="project" value="TreeGrafter"/>
</dbReference>
<dbReference type="SMART" id="SM00490">
    <property type="entry name" value="HELICc"/>
    <property type="match status" value="1"/>
</dbReference>
<keyword evidence="4 6" id="KW-0067">ATP-binding</keyword>
<dbReference type="GO" id="GO:0005524">
    <property type="term" value="F:ATP binding"/>
    <property type="evidence" value="ECO:0007669"/>
    <property type="project" value="UniProtKB-KW"/>
</dbReference>
<dbReference type="InterPro" id="IPR000629">
    <property type="entry name" value="RNA-helicase_DEAD-box_CS"/>
</dbReference>
<dbReference type="AlphaFoldDB" id="A0A066ULJ1"/>
<dbReference type="GO" id="GO:0003676">
    <property type="term" value="F:nucleic acid binding"/>
    <property type="evidence" value="ECO:0007669"/>
    <property type="project" value="InterPro"/>
</dbReference>
<dbReference type="STRING" id="212667.VFDL14_02865"/>
<feature type="compositionally biased region" description="Basic residues" evidence="7">
    <location>
        <begin position="382"/>
        <end position="410"/>
    </location>
</feature>
<dbReference type="Gene3D" id="3.40.50.300">
    <property type="entry name" value="P-loop containing nucleotide triphosphate hydrolases"/>
    <property type="match status" value="2"/>
</dbReference>
<dbReference type="RefSeq" id="WP_032552152.1">
    <property type="nucleotide sequence ID" value="NZ_JFFR01000025.1"/>
</dbReference>
<dbReference type="InterPro" id="IPR027417">
    <property type="entry name" value="P-loop_NTPase"/>
</dbReference>
<organism evidence="10 11">
    <name type="scientific">Vibrio fortis</name>
    <dbReference type="NCBI Taxonomy" id="212667"/>
    <lineage>
        <taxon>Bacteria</taxon>
        <taxon>Pseudomonadati</taxon>
        <taxon>Pseudomonadota</taxon>
        <taxon>Gammaproteobacteria</taxon>
        <taxon>Vibrionales</taxon>
        <taxon>Vibrionaceae</taxon>
        <taxon>Vibrio</taxon>
    </lineage>
</organism>
<evidence type="ECO:0000256" key="6">
    <source>
        <dbReference type="RuleBase" id="RU000492"/>
    </source>
</evidence>
<evidence type="ECO:0000313" key="10">
    <source>
        <dbReference type="EMBL" id="KDN27940.1"/>
    </source>
</evidence>
<dbReference type="EMBL" id="JFFR01000025">
    <property type="protein sequence ID" value="KDN27940.1"/>
    <property type="molecule type" value="Genomic_DNA"/>
</dbReference>
<dbReference type="PANTHER" id="PTHR47959:SF2">
    <property type="entry name" value="ATP-DEPENDENT RNA HELICASE DEAD BOX FAMILY"/>
    <property type="match status" value="1"/>
</dbReference>
<evidence type="ECO:0000256" key="7">
    <source>
        <dbReference type="SAM" id="MobiDB-lite"/>
    </source>
</evidence>
<dbReference type="OrthoDB" id="6272169at2"/>
<accession>A0A066ULJ1</accession>
<dbReference type="CDD" id="cd00268">
    <property type="entry name" value="DEADc"/>
    <property type="match status" value="1"/>
</dbReference>
<dbReference type="Pfam" id="PF00270">
    <property type="entry name" value="DEAD"/>
    <property type="match status" value="1"/>
</dbReference>
<dbReference type="PROSITE" id="PS00039">
    <property type="entry name" value="DEAD_ATP_HELICASE"/>
    <property type="match status" value="1"/>
</dbReference>
<feature type="domain" description="Helicase C-terminal" evidence="9">
    <location>
        <begin position="224"/>
        <end position="377"/>
    </location>
</feature>
<dbReference type="InterPro" id="IPR001650">
    <property type="entry name" value="Helicase_C-like"/>
</dbReference>
<protein>
    <submittedName>
        <fullName evidence="10">DEAD/DEAH box helicase</fullName>
    </submittedName>
</protein>
<evidence type="ECO:0000256" key="1">
    <source>
        <dbReference type="ARBA" id="ARBA00022741"/>
    </source>
</evidence>
<dbReference type="SUPFAM" id="SSF52540">
    <property type="entry name" value="P-loop containing nucleoside triphosphate hydrolases"/>
    <property type="match status" value="1"/>
</dbReference>
<dbReference type="GO" id="GO:0016787">
    <property type="term" value="F:hydrolase activity"/>
    <property type="evidence" value="ECO:0007669"/>
    <property type="project" value="UniProtKB-KW"/>
</dbReference>
<feature type="region of interest" description="Disordered" evidence="7">
    <location>
        <begin position="364"/>
        <end position="410"/>
    </location>
</feature>
<dbReference type="GO" id="GO:0003724">
    <property type="term" value="F:RNA helicase activity"/>
    <property type="evidence" value="ECO:0007669"/>
    <property type="project" value="UniProtKB-ARBA"/>
</dbReference>
<dbReference type="InterPro" id="IPR014001">
    <property type="entry name" value="Helicase_ATP-bd"/>
</dbReference>